<sequence length="40" mass="4270">MAVGRGVDLPHRRRGLRSARLGRTVMREAPAGGASRAQKA</sequence>
<evidence type="ECO:0000313" key="3">
    <source>
        <dbReference type="Proteomes" id="UP000035722"/>
    </source>
</evidence>
<keyword evidence="3" id="KW-1185">Reference proteome</keyword>
<evidence type="ECO:0000313" key="2">
    <source>
        <dbReference type="EMBL" id="CCQ45045.1"/>
    </source>
</evidence>
<reference evidence="3" key="1">
    <citation type="journal article" date="2014" name="Genome Announc.">
        <title>Genome Sequence of Arthrobacter siccitolerans 4J27, a Xeroprotectant-Producing Desiccation-Tolerant Microorganism.</title>
        <authorList>
            <person name="Manzanera M."/>
            <person name="Santa-Cruz-Calvo L."/>
            <person name="Vilchez J.I."/>
            <person name="Garcia-Fontana C."/>
            <person name="Silva-Castro G.A."/>
            <person name="Calvo C."/>
            <person name="Gonzalez-Lopez J."/>
        </authorList>
    </citation>
    <scope>NUCLEOTIDE SEQUENCE [LARGE SCALE GENOMIC DNA]</scope>
    <source>
        <strain evidence="3">4J27</strain>
    </source>
</reference>
<dbReference type="Proteomes" id="UP000035722">
    <property type="component" value="Unassembled WGS sequence"/>
</dbReference>
<dbReference type="EMBL" id="CAQI01000031">
    <property type="protein sequence ID" value="CCQ45045.1"/>
    <property type="molecule type" value="Genomic_DNA"/>
</dbReference>
<dbReference type="AlphaFoldDB" id="A0A024GYN0"/>
<dbReference type="STRING" id="861266.ARTSIC4J27_977"/>
<accession>A0A024GYN0</accession>
<proteinExistence type="predicted"/>
<feature type="region of interest" description="Disordered" evidence="1">
    <location>
        <begin position="1"/>
        <end position="40"/>
    </location>
</feature>
<evidence type="ECO:0000256" key="1">
    <source>
        <dbReference type="SAM" id="MobiDB-lite"/>
    </source>
</evidence>
<gene>
    <name evidence="2" type="ORF">ARTSIC4J27_977</name>
</gene>
<protein>
    <submittedName>
        <fullName evidence="2">Uncharacterized protein</fullName>
    </submittedName>
</protein>
<name>A0A024GYN0_9MICC</name>
<organism evidence="2 3">
    <name type="scientific">Pseudarthrobacter siccitolerans</name>
    <dbReference type="NCBI Taxonomy" id="861266"/>
    <lineage>
        <taxon>Bacteria</taxon>
        <taxon>Bacillati</taxon>
        <taxon>Actinomycetota</taxon>
        <taxon>Actinomycetes</taxon>
        <taxon>Micrococcales</taxon>
        <taxon>Micrococcaceae</taxon>
        <taxon>Pseudarthrobacter</taxon>
    </lineage>
</organism>
<comment type="caution">
    <text evidence="2">The sequence shown here is derived from an EMBL/GenBank/DDBJ whole genome shotgun (WGS) entry which is preliminary data.</text>
</comment>